<evidence type="ECO:0000256" key="8">
    <source>
        <dbReference type="ARBA" id="ARBA00022840"/>
    </source>
</evidence>
<dbReference type="UniPathway" id="UPA00138"/>
<keyword evidence="20" id="KW-0670">Pyruvate</keyword>
<dbReference type="InterPro" id="IPR000089">
    <property type="entry name" value="Biotin_lipoyl"/>
</dbReference>
<feature type="binding site" evidence="13">
    <location>
        <position position="235"/>
    </location>
    <ligand>
        <name>ATP</name>
        <dbReference type="ChEBI" id="CHEBI:30616"/>
    </ligand>
</feature>
<comment type="caution">
    <text evidence="20">The sequence shown here is derived from an EMBL/GenBank/DDBJ whole genome shotgun (WGS) entry which is preliminary data.</text>
</comment>
<evidence type="ECO:0000256" key="7">
    <source>
        <dbReference type="ARBA" id="ARBA00022741"/>
    </source>
</evidence>
<evidence type="ECO:0000256" key="14">
    <source>
        <dbReference type="PIRSR" id="PIRSR001594-3"/>
    </source>
</evidence>
<feature type="binding site" evidence="13">
    <location>
        <position position="872"/>
    </location>
    <ligand>
        <name>substrate</name>
    </ligand>
</feature>
<dbReference type="PROSITE" id="PS00188">
    <property type="entry name" value="BIOTIN"/>
    <property type="match status" value="1"/>
</dbReference>
<organism evidence="20 21">
    <name type="scientific">Arachnia propionica</name>
    <dbReference type="NCBI Taxonomy" id="1750"/>
    <lineage>
        <taxon>Bacteria</taxon>
        <taxon>Bacillati</taxon>
        <taxon>Actinomycetota</taxon>
        <taxon>Actinomycetes</taxon>
        <taxon>Propionibacteriales</taxon>
        <taxon>Propionibacteriaceae</taxon>
        <taxon>Arachnia</taxon>
    </lineage>
</organism>
<comment type="function">
    <text evidence="11">Catalyzes a 2-step reaction, involving the ATP-dependent carboxylation of the covalently attached biotin in the first step and the transfer of the carboxyl group to pyruvate in the second.</text>
</comment>
<dbReference type="InterPro" id="IPR005930">
    <property type="entry name" value="Pyruv_COase"/>
</dbReference>
<dbReference type="GO" id="GO:0046872">
    <property type="term" value="F:metal ion binding"/>
    <property type="evidence" value="ECO:0007669"/>
    <property type="project" value="UniProtKB-KW"/>
</dbReference>
<dbReference type="OrthoDB" id="3754062at2"/>
<feature type="binding site" evidence="14">
    <location>
        <position position="739"/>
    </location>
    <ligand>
        <name>Mn(2+)</name>
        <dbReference type="ChEBI" id="CHEBI:29035"/>
    </ligand>
</feature>
<dbReference type="SUPFAM" id="SSF52440">
    <property type="entry name" value="PreATP-grasp domain"/>
    <property type="match status" value="1"/>
</dbReference>
<accession>A0A3P1TA29</accession>
<dbReference type="Pfam" id="PF00682">
    <property type="entry name" value="HMGL-like"/>
    <property type="match status" value="1"/>
</dbReference>
<evidence type="ECO:0000256" key="5">
    <source>
        <dbReference type="ARBA" id="ARBA00022598"/>
    </source>
</evidence>
<dbReference type="Pfam" id="PF02436">
    <property type="entry name" value="PYC_OADA"/>
    <property type="match status" value="1"/>
</dbReference>
<dbReference type="GO" id="GO:0005524">
    <property type="term" value="F:ATP binding"/>
    <property type="evidence" value="ECO:0007669"/>
    <property type="project" value="UniProtKB-UniRule"/>
</dbReference>
<evidence type="ECO:0000256" key="4">
    <source>
        <dbReference type="ARBA" id="ARBA00022432"/>
    </source>
</evidence>
<dbReference type="SUPFAM" id="SSF51230">
    <property type="entry name" value="Single hybrid motif"/>
    <property type="match status" value="1"/>
</dbReference>
<feature type="binding site" evidence="13">
    <location>
        <position position="610"/>
    </location>
    <ligand>
        <name>substrate</name>
    </ligand>
</feature>
<dbReference type="Pfam" id="PF00289">
    <property type="entry name" value="Biotin_carb_N"/>
    <property type="match status" value="1"/>
</dbReference>
<dbReference type="PROSITE" id="PS50975">
    <property type="entry name" value="ATP_GRASP"/>
    <property type="match status" value="1"/>
</dbReference>
<evidence type="ECO:0000256" key="1">
    <source>
        <dbReference type="ARBA" id="ARBA00001953"/>
    </source>
</evidence>
<dbReference type="FunFam" id="3.20.20.70:FF:000120">
    <property type="entry name" value="Pyruvate carboxylase"/>
    <property type="match status" value="1"/>
</dbReference>
<dbReference type="InterPro" id="IPR003379">
    <property type="entry name" value="Carboxylase_cons_dom"/>
</dbReference>
<dbReference type="CDD" id="cd07937">
    <property type="entry name" value="DRE_TIM_PC_TC_5S"/>
    <property type="match status" value="1"/>
</dbReference>
<protein>
    <recommendedName>
        <fullName evidence="3 11">Pyruvate carboxylase</fullName>
        <ecNumber evidence="3 11">6.4.1.1</ecNumber>
    </recommendedName>
</protein>
<dbReference type="Pfam" id="PF00364">
    <property type="entry name" value="Biotin_lipoyl"/>
    <property type="match status" value="1"/>
</dbReference>
<dbReference type="CDD" id="cd06850">
    <property type="entry name" value="biotinyl_domain"/>
    <property type="match status" value="1"/>
</dbReference>
<dbReference type="NCBIfam" id="NF009554">
    <property type="entry name" value="PRK12999.1"/>
    <property type="match status" value="1"/>
</dbReference>
<dbReference type="InterPro" id="IPR011054">
    <property type="entry name" value="Rudment_hybrid_motif"/>
</dbReference>
<keyword evidence="8 11" id="KW-0067">ATP-binding</keyword>
<dbReference type="GO" id="GO:0004736">
    <property type="term" value="F:pyruvate carboxylase activity"/>
    <property type="evidence" value="ECO:0007669"/>
    <property type="project" value="UniProtKB-EC"/>
</dbReference>
<feature type="binding site" evidence="13">
    <location>
        <position position="117"/>
    </location>
    <ligand>
        <name>ATP</name>
        <dbReference type="ChEBI" id="CHEBI:30616"/>
    </ligand>
</feature>
<feature type="binding site" evidence="14">
    <location>
        <position position="538"/>
    </location>
    <ligand>
        <name>Mn(2+)</name>
        <dbReference type="ChEBI" id="CHEBI:29035"/>
    </ligand>
</feature>
<feature type="domain" description="Lipoyl-binding" evidence="16">
    <location>
        <begin position="1058"/>
        <end position="1132"/>
    </location>
</feature>
<dbReference type="Pfam" id="PF02785">
    <property type="entry name" value="Biotin_carb_C"/>
    <property type="match status" value="1"/>
</dbReference>
<evidence type="ECO:0000256" key="9">
    <source>
        <dbReference type="ARBA" id="ARBA00023267"/>
    </source>
</evidence>
<dbReference type="RefSeq" id="WP_124843133.1">
    <property type="nucleotide sequence ID" value="NZ_RQZG01000003.1"/>
</dbReference>
<dbReference type="SUPFAM" id="SSF51246">
    <property type="entry name" value="Rudiment single hybrid motif"/>
    <property type="match status" value="1"/>
</dbReference>
<evidence type="ECO:0000259" key="17">
    <source>
        <dbReference type="PROSITE" id="PS50975"/>
    </source>
</evidence>
<evidence type="ECO:0000256" key="10">
    <source>
        <dbReference type="ARBA" id="ARBA00023268"/>
    </source>
</evidence>
<dbReference type="PROSITE" id="PS50979">
    <property type="entry name" value="BC"/>
    <property type="match status" value="1"/>
</dbReference>
<evidence type="ECO:0000256" key="13">
    <source>
        <dbReference type="PIRSR" id="PIRSR001594-2"/>
    </source>
</evidence>
<dbReference type="EMBL" id="RQZG01000003">
    <property type="protein sequence ID" value="RRD06274.1"/>
    <property type="molecule type" value="Genomic_DNA"/>
</dbReference>
<gene>
    <name evidence="20" type="ORF">EII34_03905</name>
</gene>
<dbReference type="InterPro" id="IPR001882">
    <property type="entry name" value="Biotin_BS"/>
</dbReference>
<dbReference type="EC" id="6.4.1.1" evidence="3 11"/>
<evidence type="ECO:0000259" key="19">
    <source>
        <dbReference type="PROSITE" id="PS50991"/>
    </source>
</evidence>
<dbReference type="InterPro" id="IPR011764">
    <property type="entry name" value="Biotin_carboxylation_dom"/>
</dbReference>
<comment type="pathway">
    <text evidence="2">Carbohydrate biosynthesis; gluconeogenesis.</text>
</comment>
<keyword evidence="9 11" id="KW-0092">Biotin</keyword>
<dbReference type="InterPro" id="IPR005482">
    <property type="entry name" value="Biotin_COase_C"/>
</dbReference>
<dbReference type="InterPro" id="IPR011053">
    <property type="entry name" value="Single_hybrid_motif"/>
</dbReference>
<feature type="active site" evidence="12">
    <location>
        <position position="296"/>
    </location>
</feature>
<evidence type="ECO:0000256" key="11">
    <source>
        <dbReference type="PIRNR" id="PIRNR001594"/>
    </source>
</evidence>
<dbReference type="Gene3D" id="3.30.470.20">
    <property type="entry name" value="ATP-grasp fold, B domain"/>
    <property type="match status" value="1"/>
</dbReference>
<dbReference type="PANTHER" id="PTHR43778:SF2">
    <property type="entry name" value="PYRUVATE CARBOXYLASE, MITOCHONDRIAL"/>
    <property type="match status" value="1"/>
</dbReference>
<feature type="domain" description="ATP-grasp" evidence="17">
    <location>
        <begin position="121"/>
        <end position="321"/>
    </location>
</feature>
<dbReference type="InterPro" id="IPR000891">
    <property type="entry name" value="PYR_CT"/>
</dbReference>
<dbReference type="InterPro" id="IPR011761">
    <property type="entry name" value="ATP-grasp"/>
</dbReference>
<dbReference type="PROSITE" id="PS50968">
    <property type="entry name" value="BIOTINYL_LIPOYL"/>
    <property type="match status" value="1"/>
</dbReference>
<dbReference type="PANTHER" id="PTHR43778">
    <property type="entry name" value="PYRUVATE CARBOXYLASE"/>
    <property type="match status" value="1"/>
</dbReference>
<feature type="modified residue" description="N6-carboxylysine" evidence="15">
    <location>
        <position position="708"/>
    </location>
</feature>
<feature type="domain" description="Biotin carboxylation" evidence="18">
    <location>
        <begin position="1"/>
        <end position="454"/>
    </location>
</feature>
<evidence type="ECO:0000256" key="6">
    <source>
        <dbReference type="ARBA" id="ARBA00022723"/>
    </source>
</evidence>
<dbReference type="PROSITE" id="PS50991">
    <property type="entry name" value="PYR_CT"/>
    <property type="match status" value="1"/>
</dbReference>
<dbReference type="InterPro" id="IPR055268">
    <property type="entry name" value="PCB-like"/>
</dbReference>
<feature type="domain" description="Pyruvate carboxyltransferase" evidence="19">
    <location>
        <begin position="529"/>
        <end position="798"/>
    </location>
</feature>
<dbReference type="SUPFAM" id="SSF51569">
    <property type="entry name" value="Aldolase"/>
    <property type="match status" value="1"/>
</dbReference>
<dbReference type="PROSITE" id="PS00867">
    <property type="entry name" value="CPSASE_2"/>
    <property type="match status" value="1"/>
</dbReference>
<dbReference type="Gene3D" id="3.10.600.10">
    <property type="entry name" value="pyruvate carboxylase f1077a mutant domain"/>
    <property type="match status" value="1"/>
</dbReference>
<evidence type="ECO:0000256" key="3">
    <source>
        <dbReference type="ARBA" id="ARBA00013057"/>
    </source>
</evidence>
<feature type="binding site" evidence="13">
    <location>
        <position position="200"/>
    </location>
    <ligand>
        <name>ATP</name>
        <dbReference type="ChEBI" id="CHEBI:30616"/>
    </ligand>
</feature>
<dbReference type="Proteomes" id="UP000280819">
    <property type="component" value="Unassembled WGS sequence"/>
</dbReference>
<dbReference type="InterPro" id="IPR013785">
    <property type="entry name" value="Aldolase_TIM"/>
</dbReference>
<evidence type="ECO:0000313" key="21">
    <source>
        <dbReference type="Proteomes" id="UP000280819"/>
    </source>
</evidence>
<dbReference type="InterPro" id="IPR016185">
    <property type="entry name" value="PreATP-grasp_dom_sf"/>
</dbReference>
<keyword evidence="10" id="KW-0511">Multifunctional enzyme</keyword>
<dbReference type="InterPro" id="IPR005479">
    <property type="entry name" value="CPAse_ATP-bd"/>
</dbReference>
<sequence length="1133" mass="122112">MFEKVLVANRGEIAVRAFRAAYELGHRTVAVFPYEDRNADHRVKAHEAYLIGEEGHPVRAYLDIDEIIRVARESGADAIYPGYGFLSENPDLAAACEANGITFVGPSAEVLEMAGNKVRALEQAKRAGVPILQSTPPSTDVDELTRGAEQIGFPVFIKAVAGGGGRGMRRVDDPARFREELGSAMREAEGAFGDPTVFIEQAVAAPRHIEVQILADTQGDIVHLFERDCSIQRRHQKVVEIAPAPHISDELREALTTDAVKFARAINYTCAGTVEFLVETSGPRAGSHVFIEMNPRIQVEHTVTEEITDVDLVQAQLRIAAGESLAQIGIRQEDLRIRGAALQCRITTEDPANSFRPDTGVIQAYRSANGAGIRLDGGTTGTGVEISPHFDSLLVKLTARGRTLADATARARRALAEFRVRGIATNIAFLRAVLDDPDFARGGVTTSFIDERPYLLSARTPADRGTRLARYLADVTVNQPNGVAPTKMEAATKLPRLSLADEPPAGSRQRLLELGPVEFARALRQQRAVGVTDTTFRDAHQSLLATRVRTRDLLAVAPYQARMLPGLFSVECWGGATYDVALRFLGEDPWERLAKLREAMPNLNLQMLLRGRNTVGYTPYPTAVTRAFVAEAASTGIDIFRIFDALNDIEQMRPAIDAVVEETGSVAEVALCYTANLLDPAEQTYGLDYYLRLADQIASAGAHILAIKDMAGLLRPAAASRLVTALRERFDLPVHLHTHDTTGGQLATLMAAIEAGADAVDVANSAMASTTSQPPMSALLMALEGSDRAPELDPQGVLELEPYWEAVRKVYQPFESGLPAPTGRVYSHEIPGGQLSNLRQQAIALGLGDKFEAIEEMYAAADKILGRPTKVTPSSKVVGDLALHLVAVGADPAEFAADPRRFDIPDSVIGFLNGELGTPAGGWPEPFRTQALEGRRQPPRVTDVAPEDLEALQSPGVTRQQTLNRLLFPGPTKEFQQKREDFGDVSVLPTIPYLYGMEPGQEYPVTLEKGVTLLLALEAIGAADKRAKRTVMTLLNGQLRPVRVQDQSLTSEVASAEKADPNLPGHVAAPFAGAVTPTVAVGDEVAAGEQVATIEAMKMEAAINAPVAGVVSRVVLPGTTQLDGGDLVLVIDA</sequence>
<dbReference type="GO" id="GO:0006094">
    <property type="term" value="P:gluconeogenesis"/>
    <property type="evidence" value="ECO:0007669"/>
    <property type="project" value="UniProtKB-UniPathway"/>
</dbReference>
<dbReference type="Gene3D" id="2.40.50.100">
    <property type="match status" value="1"/>
</dbReference>
<reference evidence="20 21" key="1">
    <citation type="submission" date="2018-11" db="EMBL/GenBank/DDBJ databases">
        <title>Genomes From Bacteria Associated with the Canine Oral Cavity: a Test Case for Automated Genome-Based Taxonomic Assignment.</title>
        <authorList>
            <person name="Coil D.A."/>
            <person name="Jospin G."/>
            <person name="Darling A.E."/>
            <person name="Wallis C."/>
            <person name="Davis I.J."/>
            <person name="Harris S."/>
            <person name="Eisen J.A."/>
            <person name="Holcombe L.J."/>
            <person name="O'Flynn C."/>
        </authorList>
    </citation>
    <scope>NUCLEOTIDE SEQUENCE [LARGE SCALE GENOMIC DNA]</scope>
    <source>
        <strain evidence="20 21">OH887_COT-365</strain>
    </source>
</reference>
<dbReference type="Gene3D" id="3.20.20.70">
    <property type="entry name" value="Aldolase class I"/>
    <property type="match status" value="1"/>
</dbReference>
<dbReference type="SUPFAM" id="SSF56059">
    <property type="entry name" value="Glutathione synthetase ATP-binding domain-like"/>
    <property type="match status" value="1"/>
</dbReference>
<dbReference type="InterPro" id="IPR005481">
    <property type="entry name" value="BC-like_N"/>
</dbReference>
<keyword evidence="7 11" id="KW-0547">Nucleotide-binding</keyword>
<proteinExistence type="predicted"/>
<name>A0A3P1TA29_9ACTN</name>
<dbReference type="NCBIfam" id="NF006761">
    <property type="entry name" value="PRK09282.1"/>
    <property type="match status" value="1"/>
</dbReference>
<dbReference type="GO" id="GO:0005737">
    <property type="term" value="C:cytoplasm"/>
    <property type="evidence" value="ECO:0007669"/>
    <property type="project" value="TreeGrafter"/>
</dbReference>
<comment type="cofactor">
    <cofactor evidence="1 11">
        <name>biotin</name>
        <dbReference type="ChEBI" id="CHEBI:57586"/>
    </cofactor>
</comment>
<keyword evidence="4" id="KW-0312">Gluconeogenesis</keyword>
<feature type="modified residue" description="N6-biotinyllysine" evidence="15">
    <location>
        <position position="1098"/>
    </location>
</feature>
<evidence type="ECO:0000256" key="15">
    <source>
        <dbReference type="PIRSR" id="PIRSR001594-4"/>
    </source>
</evidence>
<dbReference type="AlphaFoldDB" id="A0A3P1TA29"/>
<feature type="binding site" description="via carbamate group" evidence="14">
    <location>
        <position position="708"/>
    </location>
    <ligand>
        <name>Mn(2+)</name>
        <dbReference type="ChEBI" id="CHEBI:29035"/>
    </ligand>
</feature>
<keyword evidence="5 11" id="KW-0436">Ligase</keyword>
<evidence type="ECO:0000313" key="20">
    <source>
        <dbReference type="EMBL" id="RRD06274.1"/>
    </source>
</evidence>
<dbReference type="SUPFAM" id="SSF89000">
    <property type="entry name" value="post-HMGL domain-like"/>
    <property type="match status" value="1"/>
</dbReference>
<evidence type="ECO:0000256" key="2">
    <source>
        <dbReference type="ARBA" id="ARBA00004742"/>
    </source>
</evidence>
<evidence type="ECO:0000259" key="16">
    <source>
        <dbReference type="PROSITE" id="PS50968"/>
    </source>
</evidence>
<dbReference type="PIRSF" id="PIRSF001594">
    <property type="entry name" value="Pyruv_carbox"/>
    <property type="match status" value="1"/>
</dbReference>
<evidence type="ECO:0000259" key="18">
    <source>
        <dbReference type="PROSITE" id="PS50979"/>
    </source>
</evidence>
<dbReference type="Pfam" id="PF02786">
    <property type="entry name" value="CPSase_L_D2"/>
    <property type="match status" value="1"/>
</dbReference>
<feature type="binding site" evidence="14">
    <location>
        <position position="737"/>
    </location>
    <ligand>
        <name>Mn(2+)</name>
        <dbReference type="ChEBI" id="CHEBI:29035"/>
    </ligand>
</feature>
<dbReference type="SMART" id="SM00878">
    <property type="entry name" value="Biotin_carb_C"/>
    <property type="match status" value="1"/>
</dbReference>
<evidence type="ECO:0000256" key="12">
    <source>
        <dbReference type="PIRSR" id="PIRSR001594-1"/>
    </source>
</evidence>
<dbReference type="FunFam" id="3.30.1490.20:FF:000003">
    <property type="entry name" value="acetyl-CoA carboxylase isoform X1"/>
    <property type="match status" value="1"/>
</dbReference>
<comment type="catalytic activity">
    <reaction evidence="11">
        <text>hydrogencarbonate + pyruvate + ATP = oxaloacetate + ADP + phosphate + H(+)</text>
        <dbReference type="Rhea" id="RHEA:20844"/>
        <dbReference type="ChEBI" id="CHEBI:15361"/>
        <dbReference type="ChEBI" id="CHEBI:15378"/>
        <dbReference type="ChEBI" id="CHEBI:16452"/>
        <dbReference type="ChEBI" id="CHEBI:17544"/>
        <dbReference type="ChEBI" id="CHEBI:30616"/>
        <dbReference type="ChEBI" id="CHEBI:43474"/>
        <dbReference type="ChEBI" id="CHEBI:456216"/>
        <dbReference type="EC" id="6.4.1.1"/>
    </reaction>
</comment>
<keyword evidence="6 14" id="KW-0479">Metal-binding</keyword>
<dbReference type="NCBIfam" id="TIGR01235">
    <property type="entry name" value="pyruv_carbox"/>
    <property type="match status" value="1"/>
</dbReference>